<feature type="domain" description="TonB C-terminal" evidence="12">
    <location>
        <begin position="245"/>
        <end position="335"/>
    </location>
</feature>
<comment type="similarity">
    <text evidence="2 10">Belongs to the TonB family.</text>
</comment>
<dbReference type="InterPro" id="IPR006260">
    <property type="entry name" value="TonB/TolA_C"/>
</dbReference>
<dbReference type="EMBL" id="JBHSMM010000002">
    <property type="protein sequence ID" value="MFC5440832.1"/>
    <property type="molecule type" value="Genomic_DNA"/>
</dbReference>
<dbReference type="NCBIfam" id="TIGR01352">
    <property type="entry name" value="tonB_Cterm"/>
    <property type="match status" value="1"/>
</dbReference>
<evidence type="ECO:0000256" key="5">
    <source>
        <dbReference type="ARBA" id="ARBA00022519"/>
    </source>
</evidence>
<proteinExistence type="inferred from homology"/>
<dbReference type="PRINTS" id="PR01374">
    <property type="entry name" value="TONBPROTEIN"/>
</dbReference>
<protein>
    <recommendedName>
        <fullName evidence="10">Protein TonB</fullName>
    </recommendedName>
</protein>
<evidence type="ECO:0000313" key="14">
    <source>
        <dbReference type="Proteomes" id="UP001596018"/>
    </source>
</evidence>
<reference evidence="14" key="1">
    <citation type="journal article" date="2019" name="Int. J. Syst. Evol. Microbiol.">
        <title>The Global Catalogue of Microorganisms (GCM) 10K type strain sequencing project: providing services to taxonomists for standard genome sequencing and annotation.</title>
        <authorList>
            <consortium name="The Broad Institute Genomics Platform"/>
            <consortium name="The Broad Institute Genome Sequencing Center for Infectious Disease"/>
            <person name="Wu L."/>
            <person name="Ma J."/>
        </authorList>
    </citation>
    <scope>NUCLEOTIDE SEQUENCE [LARGE SCALE GENOMIC DNA]</scope>
    <source>
        <strain evidence="14">KACC 12822</strain>
    </source>
</reference>
<keyword evidence="6 10" id="KW-0812">Transmembrane</keyword>
<feature type="compositionally biased region" description="Low complexity" evidence="11">
    <location>
        <begin position="214"/>
        <end position="242"/>
    </location>
</feature>
<keyword evidence="14" id="KW-1185">Reference proteome</keyword>
<keyword evidence="3 10" id="KW-0813">Transport</keyword>
<name>A0ABW0JY91_9GAMM</name>
<comment type="subcellular location">
    <subcellularLocation>
        <location evidence="1 10">Cell inner membrane</location>
        <topology evidence="1 10">Single-pass membrane protein</topology>
        <orientation evidence="1 10">Periplasmic side</orientation>
    </subcellularLocation>
</comment>
<evidence type="ECO:0000256" key="4">
    <source>
        <dbReference type="ARBA" id="ARBA00022475"/>
    </source>
</evidence>
<evidence type="ECO:0000259" key="12">
    <source>
        <dbReference type="PROSITE" id="PS52015"/>
    </source>
</evidence>
<dbReference type="Gene3D" id="3.30.1150.10">
    <property type="match status" value="1"/>
</dbReference>
<dbReference type="SUPFAM" id="SSF74653">
    <property type="entry name" value="TolA/TonB C-terminal domain"/>
    <property type="match status" value="1"/>
</dbReference>
<comment type="caution">
    <text evidence="13">The sequence shown here is derived from an EMBL/GenBank/DDBJ whole genome shotgun (WGS) entry which is preliminary data.</text>
</comment>
<accession>A0ABW0JY91</accession>
<gene>
    <name evidence="13" type="ORF">ACFPK0_12465</name>
</gene>
<sequence>MDTRNTLHSRRRSRGAFRPVAIAILVVIGLLAIAAWFLIVRPYQAQVLADAGGHPSTPVAATTSNAAPPPANVQAMGTSELLSEAGKAVREQRLLAPAGNNAFEFYLRVLEKQPGNQVATDALRETFPFAATSAEQVINRSDFGEAQRQIDLLAKADPTNFTLTILRSKLDAQRKVLDKQQQLVLDQQKAQELAQQKEAADKLAAEQQAAQAAQVAAQQKAQPTRTPQRTTAADTAPAPSAQDNAAITEAVLVKGASARYPPSAMRAQQEGWVIVSFMIDPDGRTSHIDVVSSEPRRVFDRAAIEAVSRYVFTPATRGGVPTASKQQQRIEFKLR</sequence>
<dbReference type="PANTHER" id="PTHR33446">
    <property type="entry name" value="PROTEIN TONB-RELATED"/>
    <property type="match status" value="1"/>
</dbReference>
<dbReference type="InterPro" id="IPR003538">
    <property type="entry name" value="TonB"/>
</dbReference>
<dbReference type="Proteomes" id="UP001596018">
    <property type="component" value="Unassembled WGS sequence"/>
</dbReference>
<evidence type="ECO:0000256" key="9">
    <source>
        <dbReference type="ARBA" id="ARBA00023136"/>
    </source>
</evidence>
<keyword evidence="8 10" id="KW-1133">Transmembrane helix</keyword>
<dbReference type="RefSeq" id="WP_377341123.1">
    <property type="nucleotide sequence ID" value="NZ_JALBWS010000013.1"/>
</dbReference>
<evidence type="ECO:0000256" key="3">
    <source>
        <dbReference type="ARBA" id="ARBA00022448"/>
    </source>
</evidence>
<evidence type="ECO:0000313" key="13">
    <source>
        <dbReference type="EMBL" id="MFC5440832.1"/>
    </source>
</evidence>
<dbReference type="InterPro" id="IPR051045">
    <property type="entry name" value="TonB-dependent_transducer"/>
</dbReference>
<feature type="region of interest" description="Disordered" evidence="11">
    <location>
        <begin position="214"/>
        <end position="243"/>
    </location>
</feature>
<evidence type="ECO:0000256" key="7">
    <source>
        <dbReference type="ARBA" id="ARBA00022927"/>
    </source>
</evidence>
<keyword evidence="5 10" id="KW-0997">Cell inner membrane</keyword>
<comment type="function">
    <text evidence="10">Interacts with outer membrane receptor proteins that carry out high-affinity binding and energy dependent uptake into the periplasmic space of specific substrates. It could act to transduce energy from the cytoplasmic membrane to specific energy-requiring processes in the outer membrane, resulting in the release into the periplasm of ligands bound by these outer membrane proteins.</text>
</comment>
<dbReference type="PROSITE" id="PS52015">
    <property type="entry name" value="TONB_CTD"/>
    <property type="match status" value="1"/>
</dbReference>
<evidence type="ECO:0000256" key="6">
    <source>
        <dbReference type="ARBA" id="ARBA00022692"/>
    </source>
</evidence>
<feature type="transmembrane region" description="Helical" evidence="10">
    <location>
        <begin position="20"/>
        <end position="39"/>
    </location>
</feature>
<dbReference type="InterPro" id="IPR037682">
    <property type="entry name" value="TonB_C"/>
</dbReference>
<keyword evidence="10" id="KW-0735">Signal-anchor</keyword>
<keyword evidence="9 10" id="KW-0472">Membrane</keyword>
<keyword evidence="4 10" id="KW-1003">Cell membrane</keyword>
<dbReference type="Pfam" id="PF03544">
    <property type="entry name" value="TonB_C"/>
    <property type="match status" value="1"/>
</dbReference>
<dbReference type="PANTHER" id="PTHR33446:SF2">
    <property type="entry name" value="PROTEIN TONB"/>
    <property type="match status" value="1"/>
</dbReference>
<evidence type="ECO:0000256" key="1">
    <source>
        <dbReference type="ARBA" id="ARBA00004383"/>
    </source>
</evidence>
<evidence type="ECO:0000256" key="2">
    <source>
        <dbReference type="ARBA" id="ARBA00006555"/>
    </source>
</evidence>
<evidence type="ECO:0000256" key="10">
    <source>
        <dbReference type="RuleBase" id="RU362123"/>
    </source>
</evidence>
<evidence type="ECO:0000256" key="11">
    <source>
        <dbReference type="SAM" id="MobiDB-lite"/>
    </source>
</evidence>
<organism evidence="13 14">
    <name type="scientific">Rhodanobacter ginsenosidimutans</name>
    <dbReference type="NCBI Taxonomy" id="490571"/>
    <lineage>
        <taxon>Bacteria</taxon>
        <taxon>Pseudomonadati</taxon>
        <taxon>Pseudomonadota</taxon>
        <taxon>Gammaproteobacteria</taxon>
        <taxon>Lysobacterales</taxon>
        <taxon>Rhodanobacteraceae</taxon>
        <taxon>Rhodanobacter</taxon>
    </lineage>
</organism>
<evidence type="ECO:0000256" key="8">
    <source>
        <dbReference type="ARBA" id="ARBA00022989"/>
    </source>
</evidence>
<keyword evidence="7 10" id="KW-0653">Protein transport</keyword>